<evidence type="ECO:0000313" key="1">
    <source>
        <dbReference type="EMBL" id="MBA2871029.1"/>
    </source>
</evidence>
<reference evidence="1 2" key="1">
    <citation type="submission" date="2020-07" db="EMBL/GenBank/DDBJ databases">
        <title>Genomic Encyclopedia of Type Strains, Phase IV (KMG-IV): sequencing the most valuable type-strain genomes for metagenomic binning, comparative biology and taxonomic classification.</title>
        <authorList>
            <person name="Goeker M."/>
        </authorList>
    </citation>
    <scope>NUCLEOTIDE SEQUENCE [LARGE SCALE GENOMIC DNA]</scope>
    <source>
        <strain evidence="1 2">DSM 25220</strain>
    </source>
</reference>
<accession>A0A7W0BWG5</accession>
<dbReference type="EMBL" id="JACDUU010000002">
    <property type="protein sequence ID" value="MBA2871029.1"/>
    <property type="molecule type" value="Genomic_DNA"/>
</dbReference>
<sequence length="124" mass="14046">MPIQWFSPNTPIPTLTIASYGISFNSGSTYYLKDVKKIMLGCDTEKKKLYIKLLKGDNEPGFSVPTINENTKSVRISCREFVQYLDVKCKIDTSKASKYFIDIVGNEMIVDLNTPIPIEKSIKK</sequence>
<protein>
    <submittedName>
        <fullName evidence="1">Uncharacterized protein</fullName>
    </submittedName>
</protein>
<proteinExistence type="predicted"/>
<dbReference type="AlphaFoldDB" id="A0A7W0BWG5"/>
<evidence type="ECO:0000313" key="2">
    <source>
        <dbReference type="Proteomes" id="UP000580891"/>
    </source>
</evidence>
<keyword evidence="2" id="KW-1185">Reference proteome</keyword>
<organism evidence="1 2">
    <name type="scientific">[Anoxybacillus] calidus</name>
    <dbReference type="NCBI Taxonomy" id="575178"/>
    <lineage>
        <taxon>Bacteria</taxon>
        <taxon>Bacillati</taxon>
        <taxon>Bacillota</taxon>
        <taxon>Bacilli</taxon>
        <taxon>Bacillales</taxon>
        <taxon>Anoxybacillaceae</taxon>
        <taxon>Paranoxybacillus</taxon>
    </lineage>
</organism>
<comment type="caution">
    <text evidence="1">The sequence shown here is derived from an EMBL/GenBank/DDBJ whole genome shotgun (WGS) entry which is preliminary data.</text>
</comment>
<name>A0A7W0BWG5_9BACL</name>
<dbReference type="RefSeq" id="WP_181536895.1">
    <property type="nucleotide sequence ID" value="NZ_JACDUU010000002.1"/>
</dbReference>
<dbReference type="Proteomes" id="UP000580891">
    <property type="component" value="Unassembled WGS sequence"/>
</dbReference>
<gene>
    <name evidence="1" type="ORF">HNQ85_001299</name>
</gene>